<organism evidence="7 8">
    <name type="scientific">Chitinophaga tropicalis</name>
    <dbReference type="NCBI Taxonomy" id="2683588"/>
    <lineage>
        <taxon>Bacteria</taxon>
        <taxon>Pseudomonadati</taxon>
        <taxon>Bacteroidota</taxon>
        <taxon>Chitinophagia</taxon>
        <taxon>Chitinophagales</taxon>
        <taxon>Chitinophagaceae</taxon>
        <taxon>Chitinophaga</taxon>
    </lineage>
</organism>
<evidence type="ECO:0000256" key="2">
    <source>
        <dbReference type="ARBA" id="ARBA00022692"/>
    </source>
</evidence>
<keyword evidence="4 5" id="KW-0472">Membrane</keyword>
<keyword evidence="3 5" id="KW-1133">Transmembrane helix</keyword>
<accession>A0A7K1U5J2</accession>
<sequence length="321" mass="36941">MNRFSVLHRFFLSPSSGAPLAFFRIAIALLGLVQAGWLAGSIALLYGENGLVPWAISDGIVDPYLPQLSWLKPVSEFTGLSADTWVYIIMGIYLLSLIMLLLGKFTRVAAFTAWALHMMFINTGFMAAYGVETFMHIALFYCILMPVGHVFSWDARWRTTVRDSEWYTLSIRVLQLHLCLVYVASGVEKAMGTQWWNGEAIWQTMMQGQFSRFDMRWMAGFPLLAKMLGWSTLVLETCYPLFIWWKRTRPYGYLAIVMLHLGIAVFMGLQLFSSVMIIFNTAAFGWPYVQHIYRTRVQPLYEKKKLHRAGRLATQAFWNFE</sequence>
<evidence type="ECO:0000256" key="4">
    <source>
        <dbReference type="ARBA" id="ARBA00023136"/>
    </source>
</evidence>
<dbReference type="InterPro" id="IPR011020">
    <property type="entry name" value="HTTM-like"/>
</dbReference>
<comment type="subcellular location">
    <subcellularLocation>
        <location evidence="1">Endomembrane system</location>
        <topology evidence="1">Multi-pass membrane protein</topology>
    </subcellularLocation>
</comment>
<protein>
    <recommendedName>
        <fullName evidence="6">HTTM-like domain-containing protein</fullName>
    </recommendedName>
</protein>
<dbReference type="GO" id="GO:0012505">
    <property type="term" value="C:endomembrane system"/>
    <property type="evidence" value="ECO:0007669"/>
    <property type="project" value="UniProtKB-SubCell"/>
</dbReference>
<feature type="transmembrane region" description="Helical" evidence="5">
    <location>
        <begin position="223"/>
        <end position="245"/>
    </location>
</feature>
<evidence type="ECO:0000313" key="8">
    <source>
        <dbReference type="Proteomes" id="UP000461730"/>
    </source>
</evidence>
<evidence type="ECO:0000259" key="6">
    <source>
        <dbReference type="SMART" id="SM00752"/>
    </source>
</evidence>
<evidence type="ECO:0000256" key="1">
    <source>
        <dbReference type="ARBA" id="ARBA00004127"/>
    </source>
</evidence>
<evidence type="ECO:0000313" key="7">
    <source>
        <dbReference type="EMBL" id="MVT09634.1"/>
    </source>
</evidence>
<dbReference type="RefSeq" id="WP_157307078.1">
    <property type="nucleotide sequence ID" value="NZ_WRXN01000006.1"/>
</dbReference>
<feature type="domain" description="HTTM-like" evidence="6">
    <location>
        <begin position="12"/>
        <end position="289"/>
    </location>
</feature>
<dbReference type="AlphaFoldDB" id="A0A7K1U5J2"/>
<gene>
    <name evidence="7" type="ORF">GO493_15300</name>
</gene>
<proteinExistence type="predicted"/>
<feature type="transmembrane region" description="Helical" evidence="5">
    <location>
        <begin position="84"/>
        <end position="102"/>
    </location>
</feature>
<comment type="caution">
    <text evidence="7">The sequence shown here is derived from an EMBL/GenBank/DDBJ whole genome shotgun (WGS) entry which is preliminary data.</text>
</comment>
<dbReference type="PANTHER" id="PTHR39535:SF2">
    <property type="entry name" value="HTTM DOMAIN-CONTAINING PROTEIN"/>
    <property type="match status" value="1"/>
</dbReference>
<dbReference type="PANTHER" id="PTHR39535">
    <property type="entry name" value="SPORULATION-DELAYING PROTEIN SDPB"/>
    <property type="match status" value="1"/>
</dbReference>
<keyword evidence="8" id="KW-1185">Reference proteome</keyword>
<evidence type="ECO:0000256" key="3">
    <source>
        <dbReference type="ARBA" id="ARBA00022989"/>
    </source>
</evidence>
<dbReference type="EMBL" id="WRXN01000006">
    <property type="protein sequence ID" value="MVT09634.1"/>
    <property type="molecule type" value="Genomic_DNA"/>
</dbReference>
<evidence type="ECO:0000256" key="5">
    <source>
        <dbReference type="SAM" id="Phobius"/>
    </source>
</evidence>
<dbReference type="SMART" id="SM00752">
    <property type="entry name" value="HTTM"/>
    <property type="match status" value="1"/>
</dbReference>
<dbReference type="Proteomes" id="UP000461730">
    <property type="component" value="Unassembled WGS sequence"/>
</dbReference>
<feature type="transmembrane region" description="Helical" evidence="5">
    <location>
        <begin position="109"/>
        <end position="128"/>
    </location>
</feature>
<keyword evidence="2 5" id="KW-0812">Transmembrane</keyword>
<feature type="transmembrane region" description="Helical" evidence="5">
    <location>
        <begin position="134"/>
        <end position="153"/>
    </location>
</feature>
<reference evidence="7 8" key="1">
    <citation type="submission" date="2019-12" db="EMBL/GenBank/DDBJ databases">
        <title>Chitinophaga sp. strain ysch24 (GDMCC 1.1355), whole genome shotgun sequence.</title>
        <authorList>
            <person name="Zhang X."/>
        </authorList>
    </citation>
    <scope>NUCLEOTIDE SEQUENCE [LARGE SCALE GENOMIC DNA]</scope>
    <source>
        <strain evidence="8">ysch24</strain>
    </source>
</reference>
<feature type="transmembrane region" description="Helical" evidence="5">
    <location>
        <begin position="21"/>
        <end position="46"/>
    </location>
</feature>
<name>A0A7K1U5J2_9BACT</name>
<dbReference type="InterPro" id="IPR053934">
    <property type="entry name" value="HTTM_dom"/>
</dbReference>
<dbReference type="Pfam" id="PF05090">
    <property type="entry name" value="HTTM"/>
    <property type="match status" value="1"/>
</dbReference>
<dbReference type="InterPro" id="IPR052964">
    <property type="entry name" value="Sporulation_signal_mat"/>
</dbReference>